<evidence type="ECO:0000313" key="1">
    <source>
        <dbReference type="Proteomes" id="UP000887579"/>
    </source>
</evidence>
<protein>
    <submittedName>
        <fullName evidence="2">Uncharacterized protein</fullName>
    </submittedName>
</protein>
<dbReference type="WBParaSite" id="ES5_v2.g18684.t1">
    <property type="protein sequence ID" value="ES5_v2.g18684.t1"/>
    <property type="gene ID" value="ES5_v2.g18684"/>
</dbReference>
<reference evidence="2" key="1">
    <citation type="submission" date="2022-11" db="UniProtKB">
        <authorList>
            <consortium name="WormBaseParasite"/>
        </authorList>
    </citation>
    <scope>IDENTIFICATION</scope>
</reference>
<organism evidence="1 2">
    <name type="scientific">Panagrolaimus sp. ES5</name>
    <dbReference type="NCBI Taxonomy" id="591445"/>
    <lineage>
        <taxon>Eukaryota</taxon>
        <taxon>Metazoa</taxon>
        <taxon>Ecdysozoa</taxon>
        <taxon>Nematoda</taxon>
        <taxon>Chromadorea</taxon>
        <taxon>Rhabditida</taxon>
        <taxon>Tylenchina</taxon>
        <taxon>Panagrolaimomorpha</taxon>
        <taxon>Panagrolaimoidea</taxon>
        <taxon>Panagrolaimidae</taxon>
        <taxon>Panagrolaimus</taxon>
    </lineage>
</organism>
<accession>A0AC34FN81</accession>
<name>A0AC34FN81_9BILA</name>
<proteinExistence type="predicted"/>
<sequence length="111" mass="12627">MLKKDKSKSSKSRKDLRDDLVKISSVSAALPTPRMLSAVAQLLPKESDVAKELQYMLNKSDMKPQRLKRWSTIPDDVSDISDTEFPKRLSGIHKSRSLDLGDFNNHKNEED</sequence>
<dbReference type="Proteomes" id="UP000887579">
    <property type="component" value="Unplaced"/>
</dbReference>
<evidence type="ECO:0000313" key="2">
    <source>
        <dbReference type="WBParaSite" id="ES5_v2.g18684.t1"/>
    </source>
</evidence>